<dbReference type="SUPFAM" id="SSF53756">
    <property type="entry name" value="UDP-Glycosyltransferase/glycogen phosphorylase"/>
    <property type="match status" value="1"/>
</dbReference>
<evidence type="ECO:0000259" key="1">
    <source>
        <dbReference type="Pfam" id="PF03033"/>
    </source>
</evidence>
<organism evidence="3 4">
    <name type="scientific">Aphanothece hegewaldii CCALA 016</name>
    <dbReference type="NCBI Taxonomy" id="2107694"/>
    <lineage>
        <taxon>Bacteria</taxon>
        <taxon>Bacillati</taxon>
        <taxon>Cyanobacteriota</taxon>
        <taxon>Cyanophyceae</taxon>
        <taxon>Oscillatoriophycideae</taxon>
        <taxon>Chroococcales</taxon>
        <taxon>Aphanothecaceae</taxon>
        <taxon>Aphanothece</taxon>
    </lineage>
</organism>
<dbReference type="GO" id="GO:0008194">
    <property type="term" value="F:UDP-glycosyltransferase activity"/>
    <property type="evidence" value="ECO:0007669"/>
    <property type="project" value="InterPro"/>
</dbReference>
<reference evidence="3 4" key="1">
    <citation type="submission" date="2018-03" db="EMBL/GenBank/DDBJ databases">
        <title>The ancient ancestry and fast evolution of plastids.</title>
        <authorList>
            <person name="Moore K.R."/>
            <person name="Magnabosco C."/>
            <person name="Momper L."/>
            <person name="Gold D.A."/>
            <person name="Bosak T."/>
            <person name="Fournier G.P."/>
        </authorList>
    </citation>
    <scope>NUCLEOTIDE SEQUENCE [LARGE SCALE GENOMIC DNA]</scope>
    <source>
        <strain evidence="3 4">CCALA 016</strain>
    </source>
</reference>
<dbReference type="RefSeq" id="WP_106458742.1">
    <property type="nucleotide sequence ID" value="NZ_PXOH01000031.1"/>
</dbReference>
<accession>A0A2T1LT98</accession>
<protein>
    <submittedName>
        <fullName evidence="3">Glycosyl transferase</fullName>
    </submittedName>
</protein>
<comment type="caution">
    <text evidence="3">The sequence shown here is derived from an EMBL/GenBank/DDBJ whole genome shotgun (WGS) entry which is preliminary data.</text>
</comment>
<gene>
    <name evidence="3" type="ORF">C7H19_20290</name>
</gene>
<proteinExistence type="predicted"/>
<dbReference type="Pfam" id="PF03033">
    <property type="entry name" value="Glyco_transf_28"/>
    <property type="match status" value="1"/>
</dbReference>
<evidence type="ECO:0000313" key="3">
    <source>
        <dbReference type="EMBL" id="PSF33339.1"/>
    </source>
</evidence>
<dbReference type="Proteomes" id="UP000239001">
    <property type="component" value="Unassembled WGS sequence"/>
</dbReference>
<dbReference type="GO" id="GO:0005975">
    <property type="term" value="P:carbohydrate metabolic process"/>
    <property type="evidence" value="ECO:0007669"/>
    <property type="project" value="InterPro"/>
</dbReference>
<feature type="domain" description="Glycosyltransferase family 28 N-terminal" evidence="1">
    <location>
        <begin position="4"/>
        <end position="126"/>
    </location>
</feature>
<dbReference type="CDD" id="cd03784">
    <property type="entry name" value="GT1_Gtf-like"/>
    <property type="match status" value="1"/>
</dbReference>
<evidence type="ECO:0000313" key="4">
    <source>
        <dbReference type="Proteomes" id="UP000239001"/>
    </source>
</evidence>
<dbReference type="EMBL" id="PXOH01000031">
    <property type="protein sequence ID" value="PSF33339.1"/>
    <property type="molecule type" value="Genomic_DNA"/>
</dbReference>
<dbReference type="PANTHER" id="PTHR48050">
    <property type="entry name" value="STEROL 3-BETA-GLUCOSYLTRANSFERASE"/>
    <property type="match status" value="1"/>
</dbReference>
<sequence>MSRIVLTTIGSFGDLHPKIALALELRYRGHEVVLATHQEYQNKIEALGLNFHHIRPDNTALNDPQEMAKMMDLKTGTEYVIKNWIGANLRETYTDLMDIAKDADFIVAGEGVVAGRLVAEKLDIPWAFVVLQPASFLSIYDPSVLPILPFLAKFRGLGSLANRGILQLSRVMSRSWAEPIHQFRRELDLVPLKGNPFIDDKYSPYLVLAMFSSVFAKPQPDWPANTLITGFSFYDGSKNGVQLPSDLEQFLEADEPPVVFTLGSAAVMTPGQFYKESLSAAKLLNRRAVLLIGKNDPPKNLSDDIIAVSYVPYSQIFPYACAIVHQGGIGTTAQALRAGRPTLVMPYSHDQPDNAARVERLGTSRTITRKQYQAARVAQQLRQLLDNSSYSAKAAEIGQIIQAENGVSLACDAIEKQLQSV</sequence>
<dbReference type="InterPro" id="IPR050426">
    <property type="entry name" value="Glycosyltransferase_28"/>
</dbReference>
<dbReference type="GO" id="GO:0016758">
    <property type="term" value="F:hexosyltransferase activity"/>
    <property type="evidence" value="ECO:0007669"/>
    <property type="project" value="InterPro"/>
</dbReference>
<evidence type="ECO:0000259" key="2">
    <source>
        <dbReference type="Pfam" id="PF06722"/>
    </source>
</evidence>
<reference evidence="3 4" key="2">
    <citation type="submission" date="2018-03" db="EMBL/GenBank/DDBJ databases">
        <authorList>
            <person name="Keele B.F."/>
        </authorList>
    </citation>
    <scope>NUCLEOTIDE SEQUENCE [LARGE SCALE GENOMIC DNA]</scope>
    <source>
        <strain evidence="3 4">CCALA 016</strain>
    </source>
</reference>
<dbReference type="Pfam" id="PF06722">
    <property type="entry name" value="EryCIII-like_C"/>
    <property type="match status" value="1"/>
</dbReference>
<dbReference type="AlphaFoldDB" id="A0A2T1LT98"/>
<dbReference type="PANTHER" id="PTHR48050:SF13">
    <property type="entry name" value="STEROL 3-BETA-GLUCOSYLTRANSFERASE UGT80A2"/>
    <property type="match status" value="1"/>
</dbReference>
<keyword evidence="3" id="KW-0808">Transferase</keyword>
<dbReference type="OrthoDB" id="9805366at2"/>
<name>A0A2T1LT98_9CHRO</name>
<feature type="domain" description="Erythromycin biosynthesis protein CIII-like C-terminal" evidence="2">
    <location>
        <begin position="299"/>
        <end position="398"/>
    </location>
</feature>
<dbReference type="InterPro" id="IPR002213">
    <property type="entry name" value="UDP_glucos_trans"/>
</dbReference>
<keyword evidence="4" id="KW-1185">Reference proteome</keyword>
<dbReference type="InterPro" id="IPR010610">
    <property type="entry name" value="EryCIII-like_C"/>
</dbReference>
<dbReference type="Gene3D" id="3.40.50.2000">
    <property type="entry name" value="Glycogen Phosphorylase B"/>
    <property type="match status" value="2"/>
</dbReference>
<dbReference type="InterPro" id="IPR004276">
    <property type="entry name" value="GlycoTrans_28_N"/>
</dbReference>
<dbReference type="GO" id="GO:0033072">
    <property type="term" value="P:vancomycin biosynthetic process"/>
    <property type="evidence" value="ECO:0007669"/>
    <property type="project" value="UniProtKB-ARBA"/>
</dbReference>